<name>A5ZYN5_9FIRM</name>
<organism evidence="1 2">
    <name type="scientific">Blautia obeum ATCC 29174</name>
    <dbReference type="NCBI Taxonomy" id="411459"/>
    <lineage>
        <taxon>Bacteria</taxon>
        <taxon>Bacillati</taxon>
        <taxon>Bacillota</taxon>
        <taxon>Clostridia</taxon>
        <taxon>Lachnospirales</taxon>
        <taxon>Lachnospiraceae</taxon>
        <taxon>Blautia</taxon>
    </lineage>
</organism>
<dbReference type="HOGENOM" id="CLU_3266500_0_0_9"/>
<dbReference type="Proteomes" id="UP000006002">
    <property type="component" value="Unassembled WGS sequence"/>
</dbReference>
<gene>
    <name evidence="1" type="ORF">RUMOBE_04153</name>
</gene>
<dbReference type="EMBL" id="AAVO02000040">
    <property type="protein sequence ID" value="EDM85276.1"/>
    <property type="molecule type" value="Genomic_DNA"/>
</dbReference>
<reference evidence="1 2" key="2">
    <citation type="submission" date="2007-04" db="EMBL/GenBank/DDBJ databases">
        <title>Draft genome sequence of Ruminococcus obeum (ATCC 29174).</title>
        <authorList>
            <person name="Sudarsanam P."/>
            <person name="Ley R."/>
            <person name="Guruge J."/>
            <person name="Turnbaugh P.J."/>
            <person name="Mahowald M."/>
            <person name="Liep D."/>
            <person name="Gordon J."/>
        </authorList>
    </citation>
    <scope>NUCLEOTIDE SEQUENCE [LARGE SCALE GENOMIC DNA]</scope>
    <source>
        <strain evidence="1 2">ATCC 29174</strain>
    </source>
</reference>
<evidence type="ECO:0000313" key="2">
    <source>
        <dbReference type="Proteomes" id="UP000006002"/>
    </source>
</evidence>
<sequence>MGDNTILCVVYILTKQGVKTSLPGGLLPMKKRTLFMLYMNI</sequence>
<accession>A5ZYN5</accession>
<protein>
    <submittedName>
        <fullName evidence="1">Uncharacterized protein</fullName>
    </submittedName>
</protein>
<proteinExistence type="predicted"/>
<evidence type="ECO:0000313" key="1">
    <source>
        <dbReference type="EMBL" id="EDM85276.1"/>
    </source>
</evidence>
<comment type="caution">
    <text evidence="1">The sequence shown here is derived from an EMBL/GenBank/DDBJ whole genome shotgun (WGS) entry which is preliminary data.</text>
</comment>
<reference evidence="1 2" key="1">
    <citation type="submission" date="2007-03" db="EMBL/GenBank/DDBJ databases">
        <authorList>
            <person name="Fulton L."/>
            <person name="Clifton S."/>
            <person name="Fulton B."/>
            <person name="Xu J."/>
            <person name="Minx P."/>
            <person name="Pepin K.H."/>
            <person name="Johnson M."/>
            <person name="Thiruvilangam P."/>
            <person name="Bhonagiri V."/>
            <person name="Nash W.E."/>
            <person name="Mardis E.R."/>
            <person name="Wilson R.K."/>
        </authorList>
    </citation>
    <scope>NUCLEOTIDE SEQUENCE [LARGE SCALE GENOMIC DNA]</scope>
    <source>
        <strain evidence="1 2">ATCC 29174</strain>
    </source>
</reference>
<dbReference type="AlphaFoldDB" id="A5ZYN5"/>